<feature type="transmembrane region" description="Helical" evidence="6">
    <location>
        <begin position="107"/>
        <end position="128"/>
    </location>
</feature>
<dbReference type="AlphaFoldDB" id="A0A9W4XNX6"/>
<dbReference type="PANTHER" id="PTHR12703">
    <property type="entry name" value="TRANSMEMBRANE PROTEIN 33"/>
    <property type="match status" value="1"/>
</dbReference>
<evidence type="ECO:0000256" key="1">
    <source>
        <dbReference type="ARBA" id="ARBA00004141"/>
    </source>
</evidence>
<proteinExistence type="inferred from homology"/>
<comment type="caution">
    <text evidence="7">The sequence shown here is derived from an EMBL/GenBank/DDBJ whole genome shotgun (WGS) entry which is preliminary data.</text>
</comment>
<dbReference type="PANTHER" id="PTHR12703:SF4">
    <property type="entry name" value="TRANSMEMBRANE PROTEIN 33"/>
    <property type="match status" value="1"/>
</dbReference>
<evidence type="ECO:0000256" key="4">
    <source>
        <dbReference type="ARBA" id="ARBA00022989"/>
    </source>
</evidence>
<keyword evidence="8" id="KW-1185">Reference proteome</keyword>
<dbReference type="GO" id="GO:0061024">
    <property type="term" value="P:membrane organization"/>
    <property type="evidence" value="ECO:0007669"/>
    <property type="project" value="TreeGrafter"/>
</dbReference>
<dbReference type="InterPro" id="IPR051645">
    <property type="entry name" value="PER33/POM33_regulator"/>
</dbReference>
<evidence type="ECO:0000313" key="8">
    <source>
        <dbReference type="Proteomes" id="UP001152607"/>
    </source>
</evidence>
<reference evidence="7" key="1">
    <citation type="submission" date="2023-01" db="EMBL/GenBank/DDBJ databases">
        <authorList>
            <person name="Van Ghelder C."/>
            <person name="Rancurel C."/>
        </authorList>
    </citation>
    <scope>NUCLEOTIDE SEQUENCE</scope>
    <source>
        <strain evidence="7">CNCM I-4278</strain>
    </source>
</reference>
<dbReference type="GO" id="GO:0071786">
    <property type="term" value="P:endoplasmic reticulum tubular network organization"/>
    <property type="evidence" value="ECO:0007669"/>
    <property type="project" value="TreeGrafter"/>
</dbReference>
<organism evidence="7 8">
    <name type="scientific">Periconia digitata</name>
    <dbReference type="NCBI Taxonomy" id="1303443"/>
    <lineage>
        <taxon>Eukaryota</taxon>
        <taxon>Fungi</taxon>
        <taxon>Dikarya</taxon>
        <taxon>Ascomycota</taxon>
        <taxon>Pezizomycotina</taxon>
        <taxon>Dothideomycetes</taxon>
        <taxon>Pleosporomycetidae</taxon>
        <taxon>Pleosporales</taxon>
        <taxon>Massarineae</taxon>
        <taxon>Periconiaceae</taxon>
        <taxon>Periconia</taxon>
    </lineage>
</organism>
<evidence type="ECO:0000313" key="7">
    <source>
        <dbReference type="EMBL" id="CAI6231081.1"/>
    </source>
</evidence>
<keyword evidence="4 6" id="KW-1133">Transmembrane helix</keyword>
<evidence type="ECO:0000256" key="5">
    <source>
        <dbReference type="ARBA" id="ARBA00023136"/>
    </source>
</evidence>
<evidence type="ECO:0000256" key="3">
    <source>
        <dbReference type="ARBA" id="ARBA00022692"/>
    </source>
</evidence>
<dbReference type="InterPro" id="IPR005344">
    <property type="entry name" value="TMEM33/Pom33"/>
</dbReference>
<gene>
    <name evidence="7" type="ORF">PDIGIT_LOCUS217</name>
</gene>
<dbReference type="OrthoDB" id="5581259at2759"/>
<dbReference type="GO" id="GO:0005783">
    <property type="term" value="C:endoplasmic reticulum"/>
    <property type="evidence" value="ECO:0007669"/>
    <property type="project" value="TreeGrafter"/>
</dbReference>
<sequence length="324" mass="35421">MIARATIHTKPHYHSHIIITNLSPHSTPKSTPSICRKTADPSAAATATTTTMAPPPPASMPLGQRLAALAQTLQFAWFAGHVSLLLATLRYSLSYITFNTASKMAAFTYRVAFLSATVTYGIVVYKAYRARMRAGKQGSIVSLATDENVQYLFMALVWLFSRQIPAAILPFAVYSVFHVATYARSNLLPTIQPQPAGAKPSGASDMIGKFVKDYYDGSMTLVAVLEIALWFRVLGSALLFQRGSWILLSIYTVFFRARFAQSQFVQGAITNLTARLDAQLANQSIPPAVRQSWGTLKNVVRQAADATDIRKYVGGQQPAPKKAQ</sequence>
<feature type="transmembrane region" description="Helical" evidence="6">
    <location>
        <begin position="219"/>
        <end position="240"/>
    </location>
</feature>
<accession>A0A9W4XNX6</accession>
<protein>
    <submittedName>
        <fullName evidence="7">Uncharacterized protein</fullName>
    </submittedName>
</protein>
<feature type="transmembrane region" description="Helical" evidence="6">
    <location>
        <begin position="66"/>
        <end position="87"/>
    </location>
</feature>
<dbReference type="GO" id="GO:0016020">
    <property type="term" value="C:membrane"/>
    <property type="evidence" value="ECO:0007669"/>
    <property type="project" value="UniProtKB-SubCell"/>
</dbReference>
<name>A0A9W4XNX6_9PLEO</name>
<evidence type="ECO:0000256" key="6">
    <source>
        <dbReference type="SAM" id="Phobius"/>
    </source>
</evidence>
<dbReference type="Pfam" id="PF03661">
    <property type="entry name" value="TMEM33_Pom33"/>
    <property type="match status" value="1"/>
</dbReference>
<dbReference type="Proteomes" id="UP001152607">
    <property type="component" value="Unassembled WGS sequence"/>
</dbReference>
<feature type="transmembrane region" description="Helical" evidence="6">
    <location>
        <begin position="149"/>
        <end position="177"/>
    </location>
</feature>
<evidence type="ECO:0000256" key="2">
    <source>
        <dbReference type="ARBA" id="ARBA00007322"/>
    </source>
</evidence>
<keyword evidence="3 6" id="KW-0812">Transmembrane</keyword>
<dbReference type="EMBL" id="CAOQHR010000001">
    <property type="protein sequence ID" value="CAI6231081.1"/>
    <property type="molecule type" value="Genomic_DNA"/>
</dbReference>
<comment type="subcellular location">
    <subcellularLocation>
        <location evidence="1">Membrane</location>
        <topology evidence="1">Multi-pass membrane protein</topology>
    </subcellularLocation>
</comment>
<comment type="similarity">
    <text evidence="2">Belongs to the PER33/POM33 family.</text>
</comment>
<keyword evidence="5 6" id="KW-0472">Membrane</keyword>